<dbReference type="OrthoDB" id="9869034at2"/>
<gene>
    <name evidence="1" type="ORF">OPDIPICF_03344</name>
</gene>
<organism evidence="1 2">
    <name type="scientific">BD1-7 clade bacterium</name>
    <dbReference type="NCBI Taxonomy" id="2029982"/>
    <lineage>
        <taxon>Bacteria</taxon>
        <taxon>Pseudomonadati</taxon>
        <taxon>Pseudomonadota</taxon>
        <taxon>Gammaproteobacteria</taxon>
        <taxon>Cellvibrionales</taxon>
        <taxon>Spongiibacteraceae</taxon>
        <taxon>BD1-7 clade</taxon>
    </lineage>
</organism>
<accession>A0A5S9R0G4</accession>
<evidence type="ECO:0000313" key="2">
    <source>
        <dbReference type="Proteomes" id="UP000441399"/>
    </source>
</evidence>
<reference evidence="1 2" key="1">
    <citation type="submission" date="2019-11" db="EMBL/GenBank/DDBJ databases">
        <authorList>
            <person name="Holert J."/>
        </authorList>
    </citation>
    <scope>NUCLEOTIDE SEQUENCE [LARGE SCALE GENOMIC DNA]</scope>
    <source>
        <strain evidence="1">SB11_3</strain>
    </source>
</reference>
<protein>
    <submittedName>
        <fullName evidence="1">Uncharacterized protein</fullName>
    </submittedName>
</protein>
<name>A0A5S9R0G4_9GAMM</name>
<proteinExistence type="predicted"/>
<dbReference type="AlphaFoldDB" id="A0A5S9R0G4"/>
<keyword evidence="2" id="KW-1185">Reference proteome</keyword>
<evidence type="ECO:0000313" key="1">
    <source>
        <dbReference type="EMBL" id="CAA0125078.1"/>
    </source>
</evidence>
<sequence>MFKYAPSTHKQIIESGNSKLTVWQLHAHQAKSAIVIAIGKGAREHAGFVAPCSIAHFCPDGQRMSSNTRTLVVESHRLPVFDHCERGQSTVNYALAGLDDEWIADVGSSIKSRLYRTPFIYRDSPALVFVHYSAAQNDFETIVDLVIKHLGVEHVIGHFSRCGDYQVDYIPPHLMRQRIKSKDLNHF</sequence>
<dbReference type="Proteomes" id="UP000441399">
    <property type="component" value="Unassembled WGS sequence"/>
</dbReference>
<dbReference type="EMBL" id="CACSIO010000061">
    <property type="protein sequence ID" value="CAA0125078.1"/>
    <property type="molecule type" value="Genomic_DNA"/>
</dbReference>